<accession>A0A5S5C3U5</accession>
<dbReference type="EMBL" id="VNHS01000006">
    <property type="protein sequence ID" value="TYP73977.1"/>
    <property type="molecule type" value="Genomic_DNA"/>
</dbReference>
<comment type="caution">
    <text evidence="2">The sequence shown here is derived from an EMBL/GenBank/DDBJ whole genome shotgun (WGS) entry which is preliminary data.</text>
</comment>
<gene>
    <name evidence="2" type="ORF">BCM02_106257</name>
</gene>
<name>A0A5S5C3U5_9BACL</name>
<organism evidence="2 3">
    <name type="scientific">Paenibacillus methanolicus</name>
    <dbReference type="NCBI Taxonomy" id="582686"/>
    <lineage>
        <taxon>Bacteria</taxon>
        <taxon>Bacillati</taxon>
        <taxon>Bacillota</taxon>
        <taxon>Bacilli</taxon>
        <taxon>Bacillales</taxon>
        <taxon>Paenibacillaceae</taxon>
        <taxon>Paenibacillus</taxon>
    </lineage>
</organism>
<evidence type="ECO:0000313" key="3">
    <source>
        <dbReference type="Proteomes" id="UP000323257"/>
    </source>
</evidence>
<keyword evidence="1" id="KW-1133">Transmembrane helix</keyword>
<dbReference type="AlphaFoldDB" id="A0A5S5C3U5"/>
<reference evidence="2 3" key="1">
    <citation type="submission" date="2019-07" db="EMBL/GenBank/DDBJ databases">
        <title>Genomic Encyclopedia of Type Strains, Phase III (KMG-III): the genomes of soil and plant-associated and newly described type strains.</title>
        <authorList>
            <person name="Whitman W."/>
        </authorList>
    </citation>
    <scope>NUCLEOTIDE SEQUENCE [LARGE SCALE GENOMIC DNA]</scope>
    <source>
        <strain evidence="2 3">BL24</strain>
    </source>
</reference>
<evidence type="ECO:0000313" key="2">
    <source>
        <dbReference type="EMBL" id="TYP73977.1"/>
    </source>
</evidence>
<feature type="transmembrane region" description="Helical" evidence="1">
    <location>
        <begin position="119"/>
        <end position="145"/>
    </location>
</feature>
<keyword evidence="1" id="KW-0812">Transmembrane</keyword>
<protein>
    <submittedName>
        <fullName evidence="2">Uncharacterized protein</fullName>
    </submittedName>
</protein>
<keyword evidence="1" id="KW-0472">Membrane</keyword>
<feature type="transmembrane region" description="Helical" evidence="1">
    <location>
        <begin position="165"/>
        <end position="183"/>
    </location>
</feature>
<sequence length="205" mass="22180">MLSLSSPRFARLIASPLPVLLFLLTLAVLAFMNLVDAPLTVVRFQSLTGGNTLLDLMPLYSPAEASALLDRYGEEGRAYHVRILLGIDLALPAFYGLSSSLLMFKLLKAPAGEAHRLKLLALLPAAAALADYAENGILLTILGLYPRLSNSMLLAASSLTLFKTTLLTVSLLLVAALSLIRLYRRLVPRAPKKPEPSRIERSSKG</sequence>
<proteinExistence type="predicted"/>
<keyword evidence="3" id="KW-1185">Reference proteome</keyword>
<dbReference type="OrthoDB" id="3727008at2"/>
<evidence type="ECO:0000256" key="1">
    <source>
        <dbReference type="SAM" id="Phobius"/>
    </source>
</evidence>
<dbReference type="Proteomes" id="UP000323257">
    <property type="component" value="Unassembled WGS sequence"/>
</dbReference>
<feature type="transmembrane region" description="Helical" evidence="1">
    <location>
        <begin position="83"/>
        <end position="107"/>
    </location>
</feature>
<dbReference type="RefSeq" id="WP_148930397.1">
    <property type="nucleotide sequence ID" value="NZ_VNHS01000006.1"/>
</dbReference>
<feature type="transmembrane region" description="Helical" evidence="1">
    <location>
        <begin position="12"/>
        <end position="35"/>
    </location>
</feature>